<dbReference type="RefSeq" id="WP_187528942.1">
    <property type="nucleotide sequence ID" value="NZ_CP060724.1"/>
</dbReference>
<sequence>MGVKSKLAYEILKDRFELSINNRWVDQEGKKISEHF</sequence>
<evidence type="ECO:0000313" key="2">
    <source>
        <dbReference type="EMBL" id="QNN75107.1"/>
    </source>
</evidence>
<evidence type="ECO:0000313" key="3">
    <source>
        <dbReference type="Proteomes" id="UP000515800"/>
    </source>
</evidence>
<feature type="domain" description="Replication initiator A N-terminal" evidence="1">
    <location>
        <begin position="3"/>
        <end position="30"/>
    </location>
</feature>
<dbReference type="Proteomes" id="UP000515800">
    <property type="component" value="Chromosome"/>
</dbReference>
<evidence type="ECO:0000259" key="1">
    <source>
        <dbReference type="Pfam" id="PF06970"/>
    </source>
</evidence>
<proteinExistence type="predicted"/>
<dbReference type="AlphaFoldDB" id="A0A7G9T4T2"/>
<dbReference type="EMBL" id="CP060724">
    <property type="protein sequence ID" value="QNN75107.1"/>
    <property type="molecule type" value="Genomic_DNA"/>
</dbReference>
<protein>
    <submittedName>
        <fullName evidence="2">Replication initiator protein A</fullName>
    </submittedName>
</protein>
<dbReference type="InterPro" id="IPR010724">
    <property type="entry name" value="RepA_N"/>
</dbReference>
<gene>
    <name evidence="2" type="ORF">H9L19_06965</name>
</gene>
<accession>A0A7G9T4T2</accession>
<keyword evidence="3" id="KW-1185">Reference proteome</keyword>
<dbReference type="KEGG" id="wdi:H9L19_06965"/>
<reference evidence="2 3" key="1">
    <citation type="submission" date="2020-08" db="EMBL/GenBank/DDBJ databases">
        <title>Genome sequence of Weissella diestrammenae KACC 16890T.</title>
        <authorList>
            <person name="Hyun D.-W."/>
            <person name="Bae J.-W."/>
        </authorList>
    </citation>
    <scope>NUCLEOTIDE SEQUENCE [LARGE SCALE GENOMIC DNA]</scope>
    <source>
        <strain evidence="2 3">KACC 16890</strain>
    </source>
</reference>
<dbReference type="Pfam" id="PF06970">
    <property type="entry name" value="RepA_N"/>
    <property type="match status" value="1"/>
</dbReference>
<name>A0A7G9T4T2_9LACO</name>
<organism evidence="2 3">
    <name type="scientific">Weissella diestrammenae</name>
    <dbReference type="NCBI Taxonomy" id="1162633"/>
    <lineage>
        <taxon>Bacteria</taxon>
        <taxon>Bacillati</taxon>
        <taxon>Bacillota</taxon>
        <taxon>Bacilli</taxon>
        <taxon>Lactobacillales</taxon>
        <taxon>Lactobacillaceae</taxon>
        <taxon>Weissella</taxon>
    </lineage>
</organism>